<feature type="domain" description="PLD phosphodiesterase" evidence="2">
    <location>
        <begin position="405"/>
        <end position="432"/>
    </location>
</feature>
<dbReference type="GO" id="GO:0032049">
    <property type="term" value="P:cardiolipin biosynthetic process"/>
    <property type="evidence" value="ECO:0007669"/>
    <property type="project" value="UniProtKB-ARBA"/>
</dbReference>
<dbReference type="InterPro" id="IPR025202">
    <property type="entry name" value="PLD-like_dom"/>
</dbReference>
<dbReference type="CDD" id="cd09113">
    <property type="entry name" value="PLDc_ymdC_like_2"/>
    <property type="match status" value="1"/>
</dbReference>
<dbReference type="RefSeq" id="WP_064584873.1">
    <property type="nucleotide sequence ID" value="NZ_CP015878.1"/>
</dbReference>
<dbReference type="AlphaFoldDB" id="A0A1A9KKU2"/>
<dbReference type="PANTHER" id="PTHR21248">
    <property type="entry name" value="CARDIOLIPIN SYNTHASE"/>
    <property type="match status" value="1"/>
</dbReference>
<protein>
    <submittedName>
        <fullName evidence="3">Phospholipase</fullName>
    </submittedName>
</protein>
<dbReference type="EMBL" id="CP015878">
    <property type="protein sequence ID" value="ANI18124.1"/>
    <property type="molecule type" value="Genomic_DNA"/>
</dbReference>
<dbReference type="InterPro" id="IPR001736">
    <property type="entry name" value="PLipase_D/transphosphatidylase"/>
</dbReference>
<dbReference type="SUPFAM" id="SSF56024">
    <property type="entry name" value="Phospholipase D/nuclease"/>
    <property type="match status" value="2"/>
</dbReference>
<feature type="domain" description="PLD phosphodiesterase" evidence="2">
    <location>
        <begin position="160"/>
        <end position="187"/>
    </location>
</feature>
<feature type="signal peptide" evidence="1">
    <location>
        <begin position="1"/>
        <end position="27"/>
    </location>
</feature>
<evidence type="ECO:0000313" key="3">
    <source>
        <dbReference type="EMBL" id="ANI18124.1"/>
    </source>
</evidence>
<evidence type="ECO:0000256" key="1">
    <source>
        <dbReference type="SAM" id="SignalP"/>
    </source>
</evidence>
<dbReference type="GO" id="GO:0030572">
    <property type="term" value="F:phosphatidyltransferase activity"/>
    <property type="evidence" value="ECO:0007669"/>
    <property type="project" value="UniProtKB-ARBA"/>
</dbReference>
<dbReference type="Pfam" id="PF13091">
    <property type="entry name" value="PLDc_2"/>
    <property type="match status" value="2"/>
</dbReference>
<dbReference type="Proteomes" id="UP000077748">
    <property type="component" value="Chromosome"/>
</dbReference>
<gene>
    <name evidence="3" type="ORF">A9C11_30795</name>
</gene>
<evidence type="ECO:0000259" key="2">
    <source>
        <dbReference type="PROSITE" id="PS50035"/>
    </source>
</evidence>
<dbReference type="SMART" id="SM00155">
    <property type="entry name" value="PLDc"/>
    <property type="match status" value="2"/>
</dbReference>
<evidence type="ECO:0000313" key="4">
    <source>
        <dbReference type="Proteomes" id="UP000077748"/>
    </source>
</evidence>
<dbReference type="PANTHER" id="PTHR21248:SF12">
    <property type="entry name" value="CARDIOLIPIN SYNTHASE C"/>
    <property type="match status" value="1"/>
</dbReference>
<sequence>MLPRFLWLALLLLGGCASVPLPTPSHALSPGGTALGDAVQQRAAAHPGASGFRLLASSSDAFLARAELIRAAQRSLDIQYYIVHDGLTTRALIHELLKAADRGVRVRVLIDDTSSDGWDYEIGVLAAHPNIQVRLFNPLHLGRSTGITRNLGRLFNLAEQHRRMHNKLWLADNSVAIVGGRNLGDEYFGAKAEMNFSDLDLLGVGPVAKALGQSFDQYWNSAISRPIEDYLWGKPERADLERARRGLDSYLEKSRVRHSAYLQRLHLRGASSNLDSWLDDLVWAPGRAIWDDPLKVLDGGQSRPQQQLSTQLEPLFRQVSKELILVSAYFVPTDSGVTYLTGRADDGVSVRLLTNSLEATDVPAVHAGYAPYRMALLEHGVQLHELRAQPDQRLAGAPWTVRGSSSASLHSKAIVFDRRQVFIGSFNFDPRSIIWNTEVGIIVDSPELAEQTRKLALAGMSPSVSYQVRIDRSGSRPRLTWVDERDGHPHVLHHEPGSLWRRFNAWIAGAIGLERML</sequence>
<keyword evidence="1" id="KW-0732">Signal</keyword>
<feature type="chain" id="PRO_5008391868" evidence="1">
    <location>
        <begin position="28"/>
        <end position="517"/>
    </location>
</feature>
<name>A0A1A9KKU2_9PSED</name>
<proteinExistence type="predicted"/>
<dbReference type="PROSITE" id="PS50035">
    <property type="entry name" value="PLD"/>
    <property type="match status" value="2"/>
</dbReference>
<organism evidence="3 4">
    <name type="scientific">Pseudomonas citronellolis</name>
    <dbReference type="NCBI Taxonomy" id="53408"/>
    <lineage>
        <taxon>Bacteria</taxon>
        <taxon>Pseudomonadati</taxon>
        <taxon>Pseudomonadota</taxon>
        <taxon>Gammaproteobacteria</taxon>
        <taxon>Pseudomonadales</taxon>
        <taxon>Pseudomonadaceae</taxon>
        <taxon>Pseudomonas</taxon>
    </lineage>
</organism>
<dbReference type="CDD" id="cd09111">
    <property type="entry name" value="PLDc_ymdC_like_1"/>
    <property type="match status" value="1"/>
</dbReference>
<reference evidence="3 4" key="1">
    <citation type="submission" date="2016-05" db="EMBL/GenBank/DDBJ databases">
        <title>Genome Sequence of Pseudomonas citronellolis Strain SJTE-3, an Estrogens and Persistent Organic Pollutants degradation strain.</title>
        <authorList>
            <person name="Liang R."/>
        </authorList>
    </citation>
    <scope>NUCLEOTIDE SEQUENCE [LARGE SCALE GENOMIC DNA]</scope>
    <source>
        <strain evidence="3 4">SJTE-3</strain>
    </source>
</reference>
<dbReference type="PROSITE" id="PS51257">
    <property type="entry name" value="PROKAR_LIPOPROTEIN"/>
    <property type="match status" value="1"/>
</dbReference>
<accession>A0A1A9KKU2</accession>
<dbReference type="Gene3D" id="3.30.870.10">
    <property type="entry name" value="Endonuclease Chain A"/>
    <property type="match status" value="2"/>
</dbReference>